<dbReference type="EMBL" id="RBXT01000001">
    <property type="protein sequence ID" value="RKT78626.1"/>
    <property type="molecule type" value="Genomic_DNA"/>
</dbReference>
<feature type="region of interest" description="Disordered" evidence="1">
    <location>
        <begin position="242"/>
        <end position="264"/>
    </location>
</feature>
<evidence type="ECO:0000313" key="2">
    <source>
        <dbReference type="EMBL" id="RKT78626.1"/>
    </source>
</evidence>
<dbReference type="AlphaFoldDB" id="A0A495Y139"/>
<evidence type="ECO:0000256" key="1">
    <source>
        <dbReference type="SAM" id="MobiDB-lite"/>
    </source>
</evidence>
<reference evidence="2 3" key="1">
    <citation type="submission" date="2018-10" db="EMBL/GenBank/DDBJ databases">
        <title>Sequencing the genomes of 1000 actinobacteria strains.</title>
        <authorList>
            <person name="Klenk H.-P."/>
        </authorList>
    </citation>
    <scope>NUCLEOTIDE SEQUENCE [LARGE SCALE GENOMIC DNA]</scope>
    <source>
        <strain evidence="2 3">DSM 44267</strain>
    </source>
</reference>
<feature type="region of interest" description="Disordered" evidence="1">
    <location>
        <begin position="83"/>
        <end position="109"/>
    </location>
</feature>
<proteinExistence type="predicted"/>
<evidence type="ECO:0000313" key="3">
    <source>
        <dbReference type="Proteomes" id="UP000278440"/>
    </source>
</evidence>
<comment type="caution">
    <text evidence="2">The sequence shown here is derived from an EMBL/GenBank/DDBJ whole genome shotgun (WGS) entry which is preliminary data.</text>
</comment>
<keyword evidence="3" id="KW-1185">Reference proteome</keyword>
<sequence>MTPHLRGYVRAYVDRALPEAMLHMFDRHLVCCELCRAAAEQERRIVAALRSDTGGVPMSLRSSLMGLGVGLAAEPDSIPAEGHSSGALAAFGSGPSPLRGAPDGRSVPPVPTPSFLDRLDRMPVASPHAPVPTVAPTSPPLHRSPVRAAVVASIAAGASVAAAWGLAVAPLPGTARGPVTAARPGVTGAAALGLAGIGATTSSAVGSSAVPVSGPVSGPVSVSGSSGGSSVGAAIGSTVSSRVNAPPRARAGSTSAGEGSASTGLPASYWLVRTGYARGEPGVAARSVTPSAEKTR</sequence>
<protein>
    <submittedName>
        <fullName evidence="2">Uncharacterized protein</fullName>
    </submittedName>
</protein>
<feature type="compositionally biased region" description="Low complexity" evidence="1">
    <location>
        <begin position="248"/>
        <end position="264"/>
    </location>
</feature>
<dbReference type="Proteomes" id="UP000278440">
    <property type="component" value="Unassembled WGS sequence"/>
</dbReference>
<dbReference type="OrthoDB" id="5148815at2"/>
<accession>A0A495Y139</accession>
<organism evidence="2 3">
    <name type="scientific">Terracoccus luteus</name>
    <dbReference type="NCBI Taxonomy" id="53356"/>
    <lineage>
        <taxon>Bacteria</taxon>
        <taxon>Bacillati</taxon>
        <taxon>Actinomycetota</taxon>
        <taxon>Actinomycetes</taxon>
        <taxon>Micrococcales</taxon>
        <taxon>Intrasporangiaceae</taxon>
        <taxon>Terracoccus</taxon>
    </lineage>
</organism>
<gene>
    <name evidence="2" type="ORF">DFJ68_2074</name>
</gene>
<dbReference type="RefSeq" id="WP_121032959.1">
    <property type="nucleotide sequence ID" value="NZ_RBXT01000001.1"/>
</dbReference>
<name>A0A495Y139_9MICO</name>